<keyword evidence="2" id="KW-1185">Reference proteome</keyword>
<name>A0A284QP68_ARMOS</name>
<evidence type="ECO:0000313" key="1">
    <source>
        <dbReference type="EMBL" id="SJK98238.1"/>
    </source>
</evidence>
<evidence type="ECO:0000313" key="2">
    <source>
        <dbReference type="Proteomes" id="UP000219338"/>
    </source>
</evidence>
<evidence type="ECO:0008006" key="3">
    <source>
        <dbReference type="Google" id="ProtNLM"/>
    </source>
</evidence>
<organism evidence="1 2">
    <name type="scientific">Armillaria ostoyae</name>
    <name type="common">Armillaria root rot fungus</name>
    <dbReference type="NCBI Taxonomy" id="47428"/>
    <lineage>
        <taxon>Eukaryota</taxon>
        <taxon>Fungi</taxon>
        <taxon>Dikarya</taxon>
        <taxon>Basidiomycota</taxon>
        <taxon>Agaricomycotina</taxon>
        <taxon>Agaricomycetes</taxon>
        <taxon>Agaricomycetidae</taxon>
        <taxon>Agaricales</taxon>
        <taxon>Marasmiineae</taxon>
        <taxon>Physalacriaceae</taxon>
        <taxon>Armillaria</taxon>
    </lineage>
</organism>
<dbReference type="AlphaFoldDB" id="A0A284QP68"/>
<protein>
    <recommendedName>
        <fullName evidence="3">C2 domain-containing protein</fullName>
    </recommendedName>
</protein>
<dbReference type="OMA" id="DSSICLH"/>
<gene>
    <name evidence="1" type="ORF">ARMOST_01499</name>
</gene>
<dbReference type="OrthoDB" id="2897630at2759"/>
<dbReference type="EMBL" id="FUEG01000001">
    <property type="protein sequence ID" value="SJK98238.1"/>
    <property type="molecule type" value="Genomic_DNA"/>
</dbReference>
<proteinExistence type="predicted"/>
<sequence>MYSYLTSAPDLCLDFILTPRILPALNNNHCLVQAQSQLPAPNASSSTVLDNISGLPSTSLLDRASNVYVGLKSGNKSTRTSCIKRHSGTLVWHQNIGPLDLVGFSLIQFEICYKLPWLKTGHVLARSEEYRLDDLIQMQGSLDRDSSICLHLKLASTPAGSEPPPEAIILMLSVREISSIETVREATAFAKRHQLSLRGRSEGHLASLLDPVGKCSSVLQTVCSGPTMVQSSG</sequence>
<dbReference type="Proteomes" id="UP000219338">
    <property type="component" value="Unassembled WGS sequence"/>
</dbReference>
<reference evidence="2" key="1">
    <citation type="journal article" date="2017" name="Nat. Ecol. Evol.">
        <title>Genome expansion and lineage-specific genetic innovations in the forest pathogenic fungi Armillaria.</title>
        <authorList>
            <person name="Sipos G."/>
            <person name="Prasanna A.N."/>
            <person name="Walter M.C."/>
            <person name="O'Connor E."/>
            <person name="Balint B."/>
            <person name="Krizsan K."/>
            <person name="Kiss B."/>
            <person name="Hess J."/>
            <person name="Varga T."/>
            <person name="Slot J."/>
            <person name="Riley R."/>
            <person name="Boka B."/>
            <person name="Rigling D."/>
            <person name="Barry K."/>
            <person name="Lee J."/>
            <person name="Mihaltcheva S."/>
            <person name="LaButti K."/>
            <person name="Lipzen A."/>
            <person name="Waldron R."/>
            <person name="Moloney N.M."/>
            <person name="Sperisen C."/>
            <person name="Kredics L."/>
            <person name="Vagvoelgyi C."/>
            <person name="Patrignani A."/>
            <person name="Fitzpatrick D."/>
            <person name="Nagy I."/>
            <person name="Doyle S."/>
            <person name="Anderson J.B."/>
            <person name="Grigoriev I.V."/>
            <person name="Gueldener U."/>
            <person name="Muensterkoetter M."/>
            <person name="Nagy L.G."/>
        </authorList>
    </citation>
    <scope>NUCLEOTIDE SEQUENCE [LARGE SCALE GENOMIC DNA]</scope>
    <source>
        <strain evidence="2">C18/9</strain>
    </source>
</reference>
<accession>A0A284QP68</accession>